<keyword evidence="3" id="KW-1185">Reference proteome</keyword>
<evidence type="ECO:0000313" key="3">
    <source>
        <dbReference type="Proteomes" id="UP001172721"/>
    </source>
</evidence>
<dbReference type="SMART" id="SM00382">
    <property type="entry name" value="AAA"/>
    <property type="match status" value="1"/>
</dbReference>
<dbReference type="InterPro" id="IPR003593">
    <property type="entry name" value="AAA+_ATPase"/>
</dbReference>
<feature type="domain" description="AAA+ ATPase" evidence="1">
    <location>
        <begin position="557"/>
        <end position="720"/>
    </location>
</feature>
<dbReference type="PANTHER" id="PTHR37291:SF1">
    <property type="entry name" value="TYPE IV METHYL-DIRECTED RESTRICTION ENZYME ECOKMCRB SUBUNIT"/>
    <property type="match status" value="1"/>
</dbReference>
<evidence type="ECO:0000313" key="2">
    <source>
        <dbReference type="EMBL" id="MDN4525957.1"/>
    </source>
</evidence>
<dbReference type="Gene3D" id="3.40.50.300">
    <property type="entry name" value="P-loop containing nucleotide triphosphate hydrolases"/>
    <property type="match status" value="1"/>
</dbReference>
<comment type="caution">
    <text evidence="2">The sequence shown here is derived from an EMBL/GenBank/DDBJ whole genome shotgun (WGS) entry which is preliminary data.</text>
</comment>
<dbReference type="Pfam" id="PF07728">
    <property type="entry name" value="AAA_5"/>
    <property type="match status" value="1"/>
</dbReference>
<dbReference type="EMBL" id="JAUHTR010000008">
    <property type="protein sequence ID" value="MDN4525957.1"/>
    <property type="molecule type" value="Genomic_DNA"/>
</dbReference>
<dbReference type="InterPro" id="IPR015947">
    <property type="entry name" value="PUA-like_sf"/>
</dbReference>
<dbReference type="InterPro" id="IPR011704">
    <property type="entry name" value="ATPase_dyneun-rel_AAA"/>
</dbReference>
<gene>
    <name evidence="2" type="ORF">QYB97_15840</name>
</gene>
<dbReference type="RefSeq" id="WP_301166976.1">
    <property type="nucleotide sequence ID" value="NZ_JAUHTR010000008.1"/>
</dbReference>
<proteinExistence type="predicted"/>
<sequence length="819" mass="96622">MSYWLFQGNPKVYNFDNSLKNESVVKWSIRQKHFIEEIKIGDKVFIWRSDGGKKNSGGVVALCEIISDPHSVEEDMMVDLRVLEFRLSESENMLLRYQLEDIPETRGLQIFKMRQGTNYRLTEKEFEALRRFWELPHLLEERYNLPKLDKYLELFKQEANAWFSIHKENLEETYHFFEDFKKPDQIESMEWEDVQELGIHINAFRMALARKRALGNMNTSIEQYRNSLNYLLNGSDSLSSRMDNFLTNEEFQLFGFGESVVSELVGNFFPETYCFYNQRDKVALENILEINPEYKRGDTSGIRFMKFQEALKEHNIVERYLSLVGKQTNLPIYYEIDQFFCFIFQNFGKKDVSEQVEEEGPKYWLLGAGESSFLWEDFLRNGEISIGWSELGSLTEYTSKRKIAETLKEIKQLDYNPNNDALANYQFCYEMNPGDYVFIKKGRAKIIGFGKIISDYQYALNRENHHSFREVEWLTTGDWEVSEPLNTKTLTDLTPYPDFVESILNTIRYQTSTTYQDLDDHNDVIKEEPVPFNEEQILSELFIDEKETQDILEALDYKKNILLQGPPGVGKTFLAKRIAYLHMGEKDSENIEMVQFHQSYSYEEFIRGYKPNKEGKFILKDGVFYTFCRKASREPEKNFYMIIDEINRGNLSKIFGEVMMLIEADKRGKEFSVKLAYSEEEETFYIPENLYLIGTMNTADRSLAMVDYALRRRFSFKNIEPGFHTESFKEFLKSKGLSQGFIEDLILSISEINREIADDTINLGKGYEIGHSYFCPTVDKVEDEQEWYDRIIRLEVAPLLEEYWFDQEDKVNELLTRLQ</sequence>
<accession>A0ABT8HYW9</accession>
<protein>
    <submittedName>
        <fullName evidence="2">AAA family ATPase</fullName>
    </submittedName>
</protein>
<dbReference type="Pfam" id="PF01878">
    <property type="entry name" value="EVE"/>
    <property type="match status" value="1"/>
</dbReference>
<dbReference type="InterPro" id="IPR027417">
    <property type="entry name" value="P-loop_NTPase"/>
</dbReference>
<organism evidence="2 3">
    <name type="scientific">Fictibacillus fluitans</name>
    <dbReference type="NCBI Taxonomy" id="3058422"/>
    <lineage>
        <taxon>Bacteria</taxon>
        <taxon>Bacillati</taxon>
        <taxon>Bacillota</taxon>
        <taxon>Bacilli</taxon>
        <taxon>Bacillales</taxon>
        <taxon>Fictibacillaceae</taxon>
        <taxon>Fictibacillus</taxon>
    </lineage>
</organism>
<name>A0ABT8HYW9_9BACL</name>
<dbReference type="Proteomes" id="UP001172721">
    <property type="component" value="Unassembled WGS sequence"/>
</dbReference>
<dbReference type="SUPFAM" id="SSF52540">
    <property type="entry name" value="P-loop containing nucleoside triphosphate hydrolases"/>
    <property type="match status" value="1"/>
</dbReference>
<dbReference type="InterPro" id="IPR052934">
    <property type="entry name" value="Methyl-DNA_Rec/Restrict_Enz"/>
</dbReference>
<reference evidence="2" key="1">
    <citation type="submission" date="2023-07" db="EMBL/GenBank/DDBJ databases">
        <title>Fictibacillus sp. isolated from freshwater pond.</title>
        <authorList>
            <person name="Kirdat K."/>
            <person name="Bhat A."/>
            <person name="Mourya A."/>
            <person name="Yadav A."/>
        </authorList>
    </citation>
    <scope>NUCLEOTIDE SEQUENCE</scope>
    <source>
        <strain evidence="2">NE201</strain>
    </source>
</reference>
<dbReference type="InterPro" id="IPR002740">
    <property type="entry name" value="EVE_domain"/>
</dbReference>
<dbReference type="Gene3D" id="3.10.590.10">
    <property type="entry name" value="ph1033 like domains"/>
    <property type="match status" value="1"/>
</dbReference>
<dbReference type="SUPFAM" id="SSF88697">
    <property type="entry name" value="PUA domain-like"/>
    <property type="match status" value="1"/>
</dbReference>
<dbReference type="PANTHER" id="PTHR37291">
    <property type="entry name" value="5-METHYLCYTOSINE-SPECIFIC RESTRICTION ENZYME B"/>
    <property type="match status" value="1"/>
</dbReference>
<evidence type="ECO:0000259" key="1">
    <source>
        <dbReference type="SMART" id="SM00382"/>
    </source>
</evidence>
<dbReference type="CDD" id="cd00009">
    <property type="entry name" value="AAA"/>
    <property type="match status" value="1"/>
</dbReference>